<dbReference type="CDD" id="cd01335">
    <property type="entry name" value="Radical_SAM"/>
    <property type="match status" value="1"/>
</dbReference>
<keyword evidence="5 12" id="KW-0547">Nucleotide-binding</keyword>
<dbReference type="NCBIfam" id="TIGR02666">
    <property type="entry name" value="moaA"/>
    <property type="match status" value="1"/>
</dbReference>
<keyword evidence="3 12" id="KW-0949">S-adenosyl-L-methionine</keyword>
<dbReference type="Pfam" id="PF04055">
    <property type="entry name" value="Radical_SAM"/>
    <property type="match status" value="1"/>
</dbReference>
<dbReference type="SFLD" id="SFLDG01067">
    <property type="entry name" value="SPASM/twitch_domain_containing"/>
    <property type="match status" value="1"/>
</dbReference>
<feature type="binding site" evidence="12">
    <location>
        <position position="287"/>
    </location>
    <ligand>
        <name>[4Fe-4S] cluster</name>
        <dbReference type="ChEBI" id="CHEBI:49883"/>
        <label>2</label>
        <note>4Fe-4S-substrate</note>
    </ligand>
</feature>
<keyword evidence="4 12" id="KW-0479">Metal-binding</keyword>
<dbReference type="InterPro" id="IPR040064">
    <property type="entry name" value="MoaA-like"/>
</dbReference>
<dbReference type="InterPro" id="IPR007197">
    <property type="entry name" value="rSAM"/>
</dbReference>
<dbReference type="RefSeq" id="WP_119335226.1">
    <property type="nucleotide sequence ID" value="NZ_AP018558.1"/>
</dbReference>
<dbReference type="Pfam" id="PF06463">
    <property type="entry name" value="Mob_synth_C"/>
    <property type="match status" value="1"/>
</dbReference>
<evidence type="ECO:0000313" key="15">
    <source>
        <dbReference type="Proteomes" id="UP000262004"/>
    </source>
</evidence>
<evidence type="ECO:0000256" key="4">
    <source>
        <dbReference type="ARBA" id="ARBA00022723"/>
    </source>
</evidence>
<organism evidence="14 15">
    <name type="scientific">Hydrogenophilus thermoluteolus</name>
    <name type="common">Pseudomonas hydrogenothermophila</name>
    <dbReference type="NCBI Taxonomy" id="297"/>
    <lineage>
        <taxon>Bacteria</taxon>
        <taxon>Pseudomonadati</taxon>
        <taxon>Pseudomonadota</taxon>
        <taxon>Hydrogenophilia</taxon>
        <taxon>Hydrogenophilales</taxon>
        <taxon>Hydrogenophilaceae</taxon>
        <taxon>Hydrogenophilus</taxon>
    </lineage>
</organism>
<dbReference type="GO" id="GO:0061799">
    <property type="term" value="F:cyclic pyranopterin monophosphate synthase activity"/>
    <property type="evidence" value="ECO:0007669"/>
    <property type="project" value="TreeGrafter"/>
</dbReference>
<dbReference type="InterPro" id="IPR058240">
    <property type="entry name" value="rSAM_sf"/>
</dbReference>
<dbReference type="PROSITE" id="PS01305">
    <property type="entry name" value="MOAA_NIFB_PQQE"/>
    <property type="match status" value="1"/>
</dbReference>
<evidence type="ECO:0000256" key="1">
    <source>
        <dbReference type="ARBA" id="ARBA00012167"/>
    </source>
</evidence>
<dbReference type="InterPro" id="IPR013483">
    <property type="entry name" value="MoaA"/>
</dbReference>
<evidence type="ECO:0000256" key="2">
    <source>
        <dbReference type="ARBA" id="ARBA00022485"/>
    </source>
</evidence>
<keyword evidence="8 12" id="KW-0342">GTP-binding</keyword>
<dbReference type="GO" id="GO:0005525">
    <property type="term" value="F:GTP binding"/>
    <property type="evidence" value="ECO:0007669"/>
    <property type="project" value="UniProtKB-UniRule"/>
</dbReference>
<dbReference type="PANTHER" id="PTHR22960">
    <property type="entry name" value="MOLYBDOPTERIN COFACTOR SYNTHESIS PROTEIN A"/>
    <property type="match status" value="1"/>
</dbReference>
<dbReference type="SFLD" id="SFLDG01383">
    <property type="entry name" value="cyclic_pyranopterin_phosphate"/>
    <property type="match status" value="1"/>
</dbReference>
<dbReference type="CDD" id="cd21117">
    <property type="entry name" value="Twitch_MoaA"/>
    <property type="match status" value="1"/>
</dbReference>
<evidence type="ECO:0000259" key="13">
    <source>
        <dbReference type="PROSITE" id="PS51918"/>
    </source>
</evidence>
<dbReference type="GO" id="GO:0046872">
    <property type="term" value="F:metal ion binding"/>
    <property type="evidence" value="ECO:0007669"/>
    <property type="project" value="UniProtKB-KW"/>
</dbReference>
<feature type="binding site" evidence="12">
    <location>
        <begin position="289"/>
        <end position="291"/>
    </location>
    <ligand>
        <name>GTP</name>
        <dbReference type="ChEBI" id="CHEBI:37565"/>
    </ligand>
</feature>
<dbReference type="UniPathway" id="UPA00344"/>
<dbReference type="AlphaFoldDB" id="A0A2Z6DZ17"/>
<dbReference type="InterPro" id="IPR000385">
    <property type="entry name" value="MoaA_NifB_PqqE_Fe-S-bd_CS"/>
</dbReference>
<feature type="binding site" evidence="12">
    <location>
        <position position="95"/>
    </location>
    <ligand>
        <name>GTP</name>
        <dbReference type="ChEBI" id="CHEBI:37565"/>
    </ligand>
</feature>
<gene>
    <name evidence="12 14" type="primary">moaA</name>
    <name evidence="14" type="ORF">HPTL_1231</name>
</gene>
<feature type="binding site" evidence="12">
    <location>
        <position position="56"/>
    </location>
    <ligand>
        <name>[4Fe-4S] cluster</name>
        <dbReference type="ChEBI" id="CHEBI:49883"/>
        <label>1</label>
        <note>4Fe-4S-S-AdoMet</note>
    </ligand>
</feature>
<dbReference type="EMBL" id="AP018558">
    <property type="protein sequence ID" value="BBD77495.1"/>
    <property type="molecule type" value="Genomic_DNA"/>
</dbReference>
<comment type="cofactor">
    <cofactor evidence="12">
        <name>[4Fe-4S] cluster</name>
        <dbReference type="ChEBI" id="CHEBI:49883"/>
    </cofactor>
    <text evidence="12">Binds 2 [4Fe-4S] clusters. Binds 1 [4Fe-4S] cluster coordinated with 3 cysteines and an exchangeable S-adenosyl-L-methionine and 1 [4Fe-4S] cluster coordinated with 3 cysteines and the GTP-derived substrate.</text>
</comment>
<dbReference type="SFLD" id="SFLDG01386">
    <property type="entry name" value="main_SPASM_domain-containing"/>
    <property type="match status" value="1"/>
</dbReference>
<feature type="binding site" evidence="12">
    <location>
        <position position="148"/>
    </location>
    <ligand>
        <name>S-adenosyl-L-methionine</name>
        <dbReference type="ChEBI" id="CHEBI:59789"/>
    </ligand>
</feature>
<evidence type="ECO:0000256" key="9">
    <source>
        <dbReference type="ARBA" id="ARBA00023150"/>
    </source>
</evidence>
<sequence length="359" mass="40004">MAEALRYEPLSEAGTLLTLPPLADSGTGPVHDQRNRPLADLRISVTDRCNFRCTYCMPREAFDGYHFLPRAEILTFEEIERVARAFVALGVRKIRITGGEPLLRRDLPKLIERLAQLPVELTLTTNGVLLPKFAAALKDAGLARVTVSLDALSQETFEAIADVKVPVMRVLEGIEAALSAGLTPLKVNMVVKRGINDHEITAMAEHFRGTGVILRFIEFMDVGATNGWQMAHVVPAKEILERIDARWPLEPLEPNYFGEVAERWRYRDGAGEIGVIASVTQPFCRGCTRLRLSTDGKLFTCLFADRGYDLRLLVRDGADETTLARAIAAIWKIRGDRYSELRTQATAPRKRIEMSYIGG</sequence>
<dbReference type="GO" id="GO:0051539">
    <property type="term" value="F:4 iron, 4 sulfur cluster binding"/>
    <property type="evidence" value="ECO:0007669"/>
    <property type="project" value="UniProtKB-UniRule"/>
</dbReference>
<dbReference type="InterPro" id="IPR050105">
    <property type="entry name" value="MoCo_biosynth_MoaA/MoaC"/>
</dbReference>
<dbReference type="SMART" id="SM00729">
    <property type="entry name" value="Elp3"/>
    <property type="match status" value="1"/>
</dbReference>
<proteinExistence type="inferred from homology"/>
<dbReference type="GO" id="GO:0006777">
    <property type="term" value="P:Mo-molybdopterin cofactor biosynthetic process"/>
    <property type="evidence" value="ECO:0007669"/>
    <property type="project" value="UniProtKB-UniRule"/>
</dbReference>
<comment type="catalytic activity">
    <reaction evidence="11 12">
        <text>GTP + AH2 + S-adenosyl-L-methionine = (8S)-3',8-cyclo-7,8-dihydroguanosine 5'-triphosphate + 5'-deoxyadenosine + L-methionine + A + H(+)</text>
        <dbReference type="Rhea" id="RHEA:49576"/>
        <dbReference type="ChEBI" id="CHEBI:13193"/>
        <dbReference type="ChEBI" id="CHEBI:15378"/>
        <dbReference type="ChEBI" id="CHEBI:17319"/>
        <dbReference type="ChEBI" id="CHEBI:17499"/>
        <dbReference type="ChEBI" id="CHEBI:37565"/>
        <dbReference type="ChEBI" id="CHEBI:57844"/>
        <dbReference type="ChEBI" id="CHEBI:59789"/>
        <dbReference type="ChEBI" id="CHEBI:131766"/>
        <dbReference type="EC" id="4.1.99.22"/>
    </reaction>
</comment>
<name>A0A2Z6DZ17_HYDTE</name>
<reference evidence="14 15" key="1">
    <citation type="submission" date="2018-04" db="EMBL/GenBank/DDBJ databases">
        <title>Complete genome sequence of Hydrogenophilus thermoluteolus TH-1.</title>
        <authorList>
            <person name="Arai H."/>
        </authorList>
    </citation>
    <scope>NUCLEOTIDE SEQUENCE [LARGE SCALE GENOMIC DNA]</scope>
    <source>
        <strain evidence="14 15">TH-1</strain>
    </source>
</reference>
<evidence type="ECO:0000256" key="11">
    <source>
        <dbReference type="ARBA" id="ARBA00048697"/>
    </source>
</evidence>
<dbReference type="OrthoDB" id="9763993at2"/>
<evidence type="ECO:0000256" key="7">
    <source>
        <dbReference type="ARBA" id="ARBA00023014"/>
    </source>
</evidence>
<dbReference type="NCBIfam" id="NF001199">
    <property type="entry name" value="PRK00164.2-1"/>
    <property type="match status" value="1"/>
</dbReference>
<feature type="binding site" evidence="12">
    <location>
        <position position="284"/>
    </location>
    <ligand>
        <name>[4Fe-4S] cluster</name>
        <dbReference type="ChEBI" id="CHEBI:49883"/>
        <label>2</label>
        <note>4Fe-4S-substrate</note>
    </ligand>
</feature>
<keyword evidence="2 12" id="KW-0004">4Fe-4S</keyword>
<keyword evidence="7 12" id="KW-0411">Iron-sulfur</keyword>
<evidence type="ECO:0000256" key="12">
    <source>
        <dbReference type="HAMAP-Rule" id="MF_01225"/>
    </source>
</evidence>
<feature type="binding site" evidence="12">
    <location>
        <position position="55"/>
    </location>
    <ligand>
        <name>S-adenosyl-L-methionine</name>
        <dbReference type="ChEBI" id="CHEBI:59789"/>
    </ligand>
</feature>
<dbReference type="InterPro" id="IPR013785">
    <property type="entry name" value="Aldolase_TIM"/>
</dbReference>
<dbReference type="InterPro" id="IPR006638">
    <property type="entry name" value="Elp3/MiaA/NifB-like_rSAM"/>
</dbReference>
<evidence type="ECO:0000256" key="3">
    <source>
        <dbReference type="ARBA" id="ARBA00022691"/>
    </source>
</evidence>
<keyword evidence="10 12" id="KW-0456">Lyase</keyword>
<feature type="domain" description="Radical SAM core" evidence="13">
    <location>
        <begin position="33"/>
        <end position="249"/>
    </location>
</feature>
<comment type="subunit">
    <text evidence="12">Monomer and homodimer.</text>
</comment>
<feature type="binding site" evidence="12">
    <location>
        <position position="186"/>
    </location>
    <ligand>
        <name>GTP</name>
        <dbReference type="ChEBI" id="CHEBI:37565"/>
    </ligand>
</feature>
<dbReference type="HAMAP" id="MF_01225_B">
    <property type="entry name" value="MoaA_B"/>
    <property type="match status" value="1"/>
</dbReference>
<dbReference type="GO" id="GO:0061798">
    <property type="term" value="F:GTP 3',8'-cyclase activity"/>
    <property type="evidence" value="ECO:0007669"/>
    <property type="project" value="UniProtKB-UniRule"/>
</dbReference>
<feature type="binding site" evidence="12">
    <location>
        <position position="124"/>
    </location>
    <ligand>
        <name>GTP</name>
        <dbReference type="ChEBI" id="CHEBI:37565"/>
    </ligand>
</feature>
<dbReference type="PANTHER" id="PTHR22960:SF0">
    <property type="entry name" value="MOLYBDENUM COFACTOR BIOSYNTHESIS PROTEIN 1"/>
    <property type="match status" value="1"/>
</dbReference>
<feature type="binding site" evidence="12">
    <location>
        <position position="49"/>
    </location>
    <ligand>
        <name>[4Fe-4S] cluster</name>
        <dbReference type="ChEBI" id="CHEBI:49883"/>
        <label>1</label>
        <note>4Fe-4S-S-AdoMet</note>
    </ligand>
</feature>
<keyword evidence="15" id="KW-1185">Reference proteome</keyword>
<feature type="binding site" evidence="12">
    <location>
        <position position="53"/>
    </location>
    <ligand>
        <name>[4Fe-4S] cluster</name>
        <dbReference type="ChEBI" id="CHEBI:49883"/>
        <label>1</label>
        <note>4Fe-4S-S-AdoMet</note>
    </ligand>
</feature>
<accession>A0A2Z6DZ17</accession>
<evidence type="ECO:0000256" key="10">
    <source>
        <dbReference type="ARBA" id="ARBA00023239"/>
    </source>
</evidence>
<protein>
    <recommendedName>
        <fullName evidence="1 12">GTP 3',8-cyclase</fullName>
        <ecNumber evidence="1 12">4.1.99.22</ecNumber>
    </recommendedName>
    <alternativeName>
        <fullName evidence="12">Molybdenum cofactor biosynthesis protein A</fullName>
    </alternativeName>
</protein>
<dbReference type="PROSITE" id="PS51918">
    <property type="entry name" value="RADICAL_SAM"/>
    <property type="match status" value="1"/>
</dbReference>
<evidence type="ECO:0000256" key="5">
    <source>
        <dbReference type="ARBA" id="ARBA00022741"/>
    </source>
</evidence>
<dbReference type="SUPFAM" id="SSF102114">
    <property type="entry name" value="Radical SAM enzymes"/>
    <property type="match status" value="1"/>
</dbReference>
<keyword evidence="6 12" id="KW-0408">Iron</keyword>
<evidence type="ECO:0000256" key="6">
    <source>
        <dbReference type="ARBA" id="ARBA00023004"/>
    </source>
</evidence>
<comment type="function">
    <text evidence="12">Catalyzes the cyclization of GTP to (8S)-3',8-cyclo-7,8-dihydroguanosine 5'-triphosphate.</text>
</comment>
<keyword evidence="9 12" id="KW-0501">Molybdenum cofactor biosynthesis</keyword>
<feature type="binding site" evidence="12">
    <location>
        <position position="99"/>
    </location>
    <ligand>
        <name>S-adenosyl-L-methionine</name>
        <dbReference type="ChEBI" id="CHEBI:59789"/>
    </ligand>
</feature>
<dbReference type="Gene3D" id="3.20.20.70">
    <property type="entry name" value="Aldolase class I"/>
    <property type="match status" value="1"/>
</dbReference>
<dbReference type="GO" id="GO:1904047">
    <property type="term" value="F:S-adenosyl-L-methionine binding"/>
    <property type="evidence" value="ECO:0007669"/>
    <property type="project" value="UniProtKB-UniRule"/>
</dbReference>
<dbReference type="Proteomes" id="UP000262004">
    <property type="component" value="Chromosome"/>
</dbReference>
<dbReference type="EC" id="4.1.99.22" evidence="1 12"/>
<dbReference type="KEGG" id="htl:HPTL_1231"/>
<feature type="binding site" evidence="12">
    <location>
        <position position="301"/>
    </location>
    <ligand>
        <name>[4Fe-4S] cluster</name>
        <dbReference type="ChEBI" id="CHEBI:49883"/>
        <label>2</label>
        <note>4Fe-4S-substrate</note>
    </ligand>
</feature>
<dbReference type="SFLD" id="SFLDS00029">
    <property type="entry name" value="Radical_SAM"/>
    <property type="match status" value="1"/>
</dbReference>
<feature type="binding site" evidence="12">
    <location>
        <position position="42"/>
    </location>
    <ligand>
        <name>GTP</name>
        <dbReference type="ChEBI" id="CHEBI:37565"/>
    </ligand>
</feature>
<evidence type="ECO:0000256" key="8">
    <source>
        <dbReference type="ARBA" id="ARBA00023134"/>
    </source>
</evidence>
<feature type="binding site" evidence="12">
    <location>
        <position position="220"/>
    </location>
    <ligand>
        <name>S-adenosyl-L-methionine</name>
        <dbReference type="ChEBI" id="CHEBI:59789"/>
    </ligand>
</feature>
<comment type="similarity">
    <text evidence="12">Belongs to the radical SAM superfamily. MoaA family.</text>
</comment>
<dbReference type="InterPro" id="IPR010505">
    <property type="entry name" value="MoaA_twitch"/>
</dbReference>
<evidence type="ECO:0000313" key="14">
    <source>
        <dbReference type="EMBL" id="BBD77495.1"/>
    </source>
</evidence>
<comment type="pathway">
    <text evidence="12">Cofactor biosynthesis; molybdopterin biosynthesis.</text>
</comment>